<dbReference type="PANTHER" id="PTHR30329:SF21">
    <property type="entry name" value="LIPOPROTEIN YIAD-RELATED"/>
    <property type="match status" value="1"/>
</dbReference>
<organism evidence="11 12">
    <name type="scientific">Beijerinckia indica subsp. indica (strain ATCC 9039 / DSM 1715 / NCIMB 8712)</name>
    <dbReference type="NCBI Taxonomy" id="395963"/>
    <lineage>
        <taxon>Bacteria</taxon>
        <taxon>Pseudomonadati</taxon>
        <taxon>Pseudomonadota</taxon>
        <taxon>Alphaproteobacteria</taxon>
        <taxon>Hyphomicrobiales</taxon>
        <taxon>Beijerinckiaceae</taxon>
        <taxon>Beijerinckia</taxon>
    </lineage>
</organism>
<keyword evidence="3" id="KW-1003">Cell membrane</keyword>
<feature type="compositionally biased region" description="Basic and acidic residues" evidence="8">
    <location>
        <begin position="80"/>
        <end position="112"/>
    </location>
</feature>
<dbReference type="InterPro" id="IPR050330">
    <property type="entry name" value="Bact_OuterMem_StrucFunc"/>
</dbReference>
<dbReference type="InterPro" id="IPR036737">
    <property type="entry name" value="OmpA-like_sf"/>
</dbReference>
<dbReference type="EMBL" id="CP001016">
    <property type="protein sequence ID" value="ACB96259.1"/>
    <property type="molecule type" value="Genomic_DNA"/>
</dbReference>
<comment type="subcellular location">
    <subcellularLocation>
        <location evidence="1">Cell membrane</location>
        <topology evidence="1">Single-pass membrane protein</topology>
    </subcellularLocation>
</comment>
<evidence type="ECO:0000256" key="9">
    <source>
        <dbReference type="SAM" id="Phobius"/>
    </source>
</evidence>
<dbReference type="AlphaFoldDB" id="B2IJE6"/>
<dbReference type="Pfam" id="PF00691">
    <property type="entry name" value="OmpA"/>
    <property type="match status" value="1"/>
</dbReference>
<evidence type="ECO:0000256" key="3">
    <source>
        <dbReference type="ARBA" id="ARBA00022475"/>
    </source>
</evidence>
<keyword evidence="5 9" id="KW-1133">Transmembrane helix</keyword>
<evidence type="ECO:0000313" key="12">
    <source>
        <dbReference type="Proteomes" id="UP000001695"/>
    </source>
</evidence>
<evidence type="ECO:0000256" key="6">
    <source>
        <dbReference type="ARBA" id="ARBA00023136"/>
    </source>
</evidence>
<dbReference type="STRING" id="395963.Bind_2687"/>
<feature type="compositionally biased region" description="Polar residues" evidence="8">
    <location>
        <begin position="240"/>
        <end position="252"/>
    </location>
</feature>
<accession>B2IJE6</accession>
<keyword evidence="6 7" id="KW-0472">Membrane</keyword>
<keyword evidence="4 9" id="KW-0812">Transmembrane</keyword>
<dbReference type="InterPro" id="IPR006665">
    <property type="entry name" value="OmpA-like"/>
</dbReference>
<dbReference type="Proteomes" id="UP000001695">
    <property type="component" value="Chromosome"/>
</dbReference>
<feature type="compositionally biased region" description="Low complexity" evidence="8">
    <location>
        <begin position="208"/>
        <end position="223"/>
    </location>
</feature>
<feature type="transmembrane region" description="Helical" evidence="9">
    <location>
        <begin position="28"/>
        <end position="47"/>
    </location>
</feature>
<evidence type="ECO:0000256" key="5">
    <source>
        <dbReference type="ARBA" id="ARBA00022989"/>
    </source>
</evidence>
<evidence type="ECO:0000256" key="1">
    <source>
        <dbReference type="ARBA" id="ARBA00004162"/>
    </source>
</evidence>
<evidence type="ECO:0000256" key="2">
    <source>
        <dbReference type="ARBA" id="ARBA00008914"/>
    </source>
</evidence>
<gene>
    <name evidence="11" type="ordered locus">Bind_2687</name>
</gene>
<dbReference type="CDD" id="cd07185">
    <property type="entry name" value="OmpA_C-like"/>
    <property type="match status" value="1"/>
</dbReference>
<dbReference type="PROSITE" id="PS51123">
    <property type="entry name" value="OMPA_2"/>
    <property type="match status" value="1"/>
</dbReference>
<proteinExistence type="inferred from homology"/>
<feature type="domain" description="OmpA-like" evidence="10">
    <location>
        <begin position="297"/>
        <end position="415"/>
    </location>
</feature>
<keyword evidence="12" id="KW-1185">Reference proteome</keyword>
<comment type="similarity">
    <text evidence="2">Belongs to the MotB family.</text>
</comment>
<protein>
    <submittedName>
        <fullName evidence="11">OmpA/MotB domain protein</fullName>
    </submittedName>
</protein>
<evidence type="ECO:0000256" key="4">
    <source>
        <dbReference type="ARBA" id="ARBA00022692"/>
    </source>
</evidence>
<dbReference type="eggNOG" id="COG1360">
    <property type="taxonomic scope" value="Bacteria"/>
</dbReference>
<name>B2IJE6_BEII9</name>
<dbReference type="KEGG" id="bid:Bind_2687"/>
<dbReference type="InterPro" id="IPR025713">
    <property type="entry name" value="MotB-like_N_dom"/>
</dbReference>
<feature type="region of interest" description="Disordered" evidence="8">
    <location>
        <begin position="208"/>
        <end position="258"/>
    </location>
</feature>
<dbReference type="GO" id="GO:0005886">
    <property type="term" value="C:plasma membrane"/>
    <property type="evidence" value="ECO:0007669"/>
    <property type="project" value="UniProtKB-SubCell"/>
</dbReference>
<sequence length="416" mass="45581">MSENHNEIVIIKRRVSHEGGHHGGAWKIAFADFMTALMALFLVLWLINSANEKTKTSIARYFNPIKLVDMTPMQKGFRNPSEKEVKAGEAKTKSSTEAEKEKNEGSSPDKPDTAQLPQSKLAKYSEDVLFRDPYAVLAEIADKTLNPPLKAPASDLQASDAEVENKGADVYRDPFAPLMPAPFASDETDPADVKTTGMSGVTVDHASANAAPVHSASSSSVTSERLNKMNGRGGEEKKGQLQNGETSSQLSVTPKEDSKELVAELNRIKSELNSVQKKISAAPSTPIIEVESTSEGVLLNLTDDVTYSMFAVGSSEPQKQTVQIMEKVAGILKSHTGNVIIRGYTDGRPYKDGVYDNWRLSTSRALMAQYMLIRGGLDPKRVEHIEGYADRHLKNSEDPNASVNRRIEILVRKEKP</sequence>
<reference evidence="11 12" key="2">
    <citation type="journal article" date="2010" name="J. Bacteriol.">
        <title>Complete genome sequence of Beijerinckia indica subsp. indica.</title>
        <authorList>
            <person name="Tamas I."/>
            <person name="Dedysh S.N."/>
            <person name="Liesack W."/>
            <person name="Stott M.B."/>
            <person name="Alam M."/>
            <person name="Murrell J.C."/>
            <person name="Dunfield P.F."/>
        </authorList>
    </citation>
    <scope>NUCLEOTIDE SEQUENCE [LARGE SCALE GENOMIC DNA]</scope>
    <source>
        <strain evidence="12">ATCC 9039 / DSM 1715 / NCIMB 8712</strain>
    </source>
</reference>
<evidence type="ECO:0000256" key="8">
    <source>
        <dbReference type="SAM" id="MobiDB-lite"/>
    </source>
</evidence>
<feature type="region of interest" description="Disordered" evidence="8">
    <location>
        <begin position="73"/>
        <end position="117"/>
    </location>
</feature>
<evidence type="ECO:0000256" key="7">
    <source>
        <dbReference type="PROSITE-ProRule" id="PRU00473"/>
    </source>
</evidence>
<dbReference type="SUPFAM" id="SSF103088">
    <property type="entry name" value="OmpA-like"/>
    <property type="match status" value="1"/>
</dbReference>
<dbReference type="Pfam" id="PF13677">
    <property type="entry name" value="MotB_plug"/>
    <property type="match status" value="1"/>
</dbReference>
<dbReference type="NCBIfam" id="NF004651">
    <property type="entry name" value="PRK05996.1"/>
    <property type="match status" value="1"/>
</dbReference>
<reference evidence="12" key="1">
    <citation type="submission" date="2008-03" db="EMBL/GenBank/DDBJ databases">
        <title>Complete sequence of chromosome of Beijerinckia indica subsp. indica ATCC 9039.</title>
        <authorList>
            <consortium name="US DOE Joint Genome Institute"/>
            <person name="Copeland A."/>
            <person name="Lucas S."/>
            <person name="Lapidus A."/>
            <person name="Glavina del Rio T."/>
            <person name="Dalin E."/>
            <person name="Tice H."/>
            <person name="Bruce D."/>
            <person name="Goodwin L."/>
            <person name="Pitluck S."/>
            <person name="LaButti K."/>
            <person name="Schmutz J."/>
            <person name="Larimer F."/>
            <person name="Land M."/>
            <person name="Hauser L."/>
            <person name="Kyrpides N."/>
            <person name="Mikhailova N."/>
            <person name="Dunfield P.F."/>
            <person name="Dedysh S.N."/>
            <person name="Liesack W."/>
            <person name="Saw J.H."/>
            <person name="Alam M."/>
            <person name="Chen Y."/>
            <person name="Murrell J.C."/>
            <person name="Richardson P."/>
        </authorList>
    </citation>
    <scope>NUCLEOTIDE SEQUENCE [LARGE SCALE GENOMIC DNA]</scope>
    <source>
        <strain evidence="12">ATCC 9039 / DSM 1715 / NCIMB 8712</strain>
    </source>
</reference>
<dbReference type="PANTHER" id="PTHR30329">
    <property type="entry name" value="STATOR ELEMENT OF FLAGELLAR MOTOR COMPLEX"/>
    <property type="match status" value="1"/>
</dbReference>
<dbReference type="Gene3D" id="3.30.1330.60">
    <property type="entry name" value="OmpA-like domain"/>
    <property type="match status" value="1"/>
</dbReference>
<dbReference type="HOGENOM" id="CLU_016890_3_3_5"/>
<evidence type="ECO:0000313" key="11">
    <source>
        <dbReference type="EMBL" id="ACB96259.1"/>
    </source>
</evidence>
<evidence type="ECO:0000259" key="10">
    <source>
        <dbReference type="PROSITE" id="PS51123"/>
    </source>
</evidence>